<keyword evidence="7" id="KW-0560">Oxidoreductase</keyword>
<evidence type="ECO:0000256" key="3">
    <source>
        <dbReference type="ARBA" id="ARBA00022723"/>
    </source>
</evidence>
<keyword evidence="4" id="KW-0249">Electron transport</keyword>
<evidence type="ECO:0000256" key="5">
    <source>
        <dbReference type="ARBA" id="ARBA00023004"/>
    </source>
</evidence>
<dbReference type="SUPFAM" id="SSF49367">
    <property type="entry name" value="Superoxide reductase-like"/>
    <property type="match status" value="1"/>
</dbReference>
<dbReference type="InterPro" id="IPR051233">
    <property type="entry name" value="Desulfoferrodoxin_SOR"/>
</dbReference>
<comment type="caution">
    <text evidence="7">The sequence shown here is derived from an EMBL/GenBank/DDBJ whole genome shotgun (WGS) entry which is preliminary data.</text>
</comment>
<dbReference type="PANTHER" id="PTHR36541">
    <property type="entry name" value="SUPEROXIDE REDUCTASE-RELATED"/>
    <property type="match status" value="1"/>
</dbReference>
<dbReference type="InterPro" id="IPR002742">
    <property type="entry name" value="Desulfoferrodoxin_Fe-bd_dom"/>
</dbReference>
<name>A0AA90ZDR8_9EURY</name>
<dbReference type="InterPro" id="IPR036073">
    <property type="entry name" value="Desulfoferrodoxin_Fe-bd_dom_sf"/>
</dbReference>
<organism evidence="7 8">
    <name type="scientific">Methanococcoides alaskense</name>
    <dbReference type="NCBI Taxonomy" id="325778"/>
    <lineage>
        <taxon>Archaea</taxon>
        <taxon>Methanobacteriati</taxon>
        <taxon>Methanobacteriota</taxon>
        <taxon>Stenosarchaea group</taxon>
        <taxon>Methanomicrobia</taxon>
        <taxon>Methanosarcinales</taxon>
        <taxon>Methanosarcinaceae</taxon>
        <taxon>Methanococcoides</taxon>
    </lineage>
</organism>
<dbReference type="Gene3D" id="2.60.40.730">
    <property type="entry name" value="SOR catalytic domain"/>
    <property type="match status" value="1"/>
</dbReference>
<dbReference type="RefSeq" id="WP_270095460.1">
    <property type="nucleotide sequence ID" value="NZ_JAQFFK010000001.1"/>
</dbReference>
<dbReference type="GO" id="GO:0050605">
    <property type="term" value="F:superoxide reductase activity"/>
    <property type="evidence" value="ECO:0007669"/>
    <property type="project" value="UniProtKB-EC"/>
</dbReference>
<evidence type="ECO:0000259" key="6">
    <source>
        <dbReference type="Pfam" id="PF01880"/>
    </source>
</evidence>
<keyword evidence="2" id="KW-0813">Transport</keyword>
<evidence type="ECO:0000256" key="4">
    <source>
        <dbReference type="ARBA" id="ARBA00022982"/>
    </source>
</evidence>
<keyword evidence="5" id="KW-0408">Iron</keyword>
<evidence type="ECO:0000313" key="7">
    <source>
        <dbReference type="EMBL" id="MDR6223717.1"/>
    </source>
</evidence>
<dbReference type="Pfam" id="PF01880">
    <property type="entry name" value="Desulfoferrodox"/>
    <property type="match status" value="1"/>
</dbReference>
<feature type="domain" description="Desulfoferrodoxin ferrous iron-binding" evidence="6">
    <location>
        <begin position="19"/>
        <end position="116"/>
    </location>
</feature>
<dbReference type="EC" id="1.15.1.2" evidence="7"/>
<keyword evidence="3" id="KW-0479">Metal-binding</keyword>
<dbReference type="Proteomes" id="UP001185015">
    <property type="component" value="Unassembled WGS sequence"/>
</dbReference>
<gene>
    <name evidence="7" type="ORF">J2750_002193</name>
</gene>
<protein>
    <submittedName>
        <fullName evidence="7">Superoxide reductase</fullName>
        <ecNumber evidence="7">1.15.1.2</ecNumber>
    </submittedName>
</protein>
<dbReference type="NCBIfam" id="TIGR00332">
    <property type="entry name" value="neela_ferrous"/>
    <property type="match status" value="1"/>
</dbReference>
<evidence type="ECO:0000313" key="8">
    <source>
        <dbReference type="Proteomes" id="UP001185015"/>
    </source>
</evidence>
<proteinExistence type="inferred from homology"/>
<comment type="similarity">
    <text evidence="1">Belongs to the desulfoferrodoxin family.</text>
</comment>
<dbReference type="PANTHER" id="PTHR36541:SF1">
    <property type="entry name" value="SUPEROXIDE REDUCTASE-RELATED"/>
    <property type="match status" value="1"/>
</dbReference>
<evidence type="ECO:0000256" key="2">
    <source>
        <dbReference type="ARBA" id="ARBA00022448"/>
    </source>
</evidence>
<evidence type="ECO:0000256" key="1">
    <source>
        <dbReference type="ARBA" id="ARBA00005941"/>
    </source>
</evidence>
<dbReference type="EMBL" id="JAVDQI010000011">
    <property type="protein sequence ID" value="MDR6223717.1"/>
    <property type="molecule type" value="Genomic_DNA"/>
</dbReference>
<reference evidence="7 8" key="1">
    <citation type="submission" date="2023-07" db="EMBL/GenBank/DDBJ databases">
        <title>Genomic Encyclopedia of Type Strains, Phase IV (KMG-IV): sequencing the most valuable type-strain genomes for metagenomic binning, comparative biology and taxonomic classification.</title>
        <authorList>
            <person name="Goeker M."/>
        </authorList>
    </citation>
    <scope>NUCLEOTIDE SEQUENCE [LARGE SCALE GENOMIC DNA]</scope>
    <source>
        <strain evidence="7 8">DSM 17273</strain>
    </source>
</reference>
<sequence length="123" mass="13720">MSFKNILKGEYTEAENVMLEKHVPTIVILSGHGGDGNDFVRVIVGKEVAHPNTIEHHIAWIELYGVKQTGESVDLGRMVLSPGNTRPDVSFKIEHIEEFKSFCALEYCNIHGVWEGSLDIADI</sequence>
<keyword evidence="8" id="KW-1185">Reference proteome</keyword>
<dbReference type="GO" id="GO:0005506">
    <property type="term" value="F:iron ion binding"/>
    <property type="evidence" value="ECO:0007669"/>
    <property type="project" value="InterPro"/>
</dbReference>
<dbReference type="AlphaFoldDB" id="A0AA90ZDR8"/>
<accession>A0AA90ZDR8</accession>